<evidence type="ECO:0000256" key="6">
    <source>
        <dbReference type="ARBA" id="ARBA00023034"/>
    </source>
</evidence>
<keyword evidence="6" id="KW-0333">Golgi apparatus</keyword>
<evidence type="ECO:0000256" key="3">
    <source>
        <dbReference type="ARBA" id="ARBA00022692"/>
    </source>
</evidence>
<gene>
    <name evidence="11" type="ORF">A4U43_C07F38870</name>
</gene>
<keyword evidence="5" id="KW-1133">Transmembrane helix</keyword>
<evidence type="ECO:0000313" key="12">
    <source>
        <dbReference type="Proteomes" id="UP000243459"/>
    </source>
</evidence>
<feature type="domain" description="Trichome birefringence-like C-terminal" evidence="9">
    <location>
        <begin position="82"/>
        <end position="364"/>
    </location>
</feature>
<evidence type="ECO:0000259" key="9">
    <source>
        <dbReference type="Pfam" id="PF13839"/>
    </source>
</evidence>
<evidence type="ECO:0000256" key="1">
    <source>
        <dbReference type="ARBA" id="ARBA00004323"/>
    </source>
</evidence>
<dbReference type="GO" id="GO:0000139">
    <property type="term" value="C:Golgi membrane"/>
    <property type="evidence" value="ECO:0007669"/>
    <property type="project" value="UniProtKB-SubCell"/>
</dbReference>
<sequence length="382" mass="44697">MLFKLIVGLIGLLMHFANAEVSKDGKCDIFSGKWIRDSSPPRYTNASCEFMSPPRNCIKNGRPDTGYLFWKWKPYDCDLRPLEPKKFLNSMRNKSFAMIGDSLLLNQMQSLLCLLSQGGKSIDTYHSKGYQLRRWYFSSYNFTLSTYWAPFLLQAYFRSHKMLVLHLDKLDTRWTTDYHRHDYILIALGPWFSKPMIIMENNTIVGCHSCHGKLKELGTVYPYRRALQMAFNFITESNHKPVVFVRTWSPRHFEHGEWFNGGICNRTEPYNKGEYNGPKIEQTYYDINIKEFNEAVDVGYRKGIKIKLVDVFHLSMLRPDGHPGPYMKFHPFDHRDKNAGVQNDCTHWCLPGPIDAWNDLLMEMLINEEDIILKDDSRTIDS</sequence>
<dbReference type="GO" id="GO:1990538">
    <property type="term" value="F:xylan O-acetyltransferase activity"/>
    <property type="evidence" value="ECO:0007669"/>
    <property type="project" value="UniProtKB-ARBA"/>
</dbReference>
<feature type="chain" id="PRO_5024459618" evidence="8">
    <location>
        <begin position="20"/>
        <end position="382"/>
    </location>
</feature>
<keyword evidence="12" id="KW-1185">Reference proteome</keyword>
<comment type="similarity">
    <text evidence="2">Belongs to the PC-esterase family. TBL subfamily.</text>
</comment>
<keyword evidence="4" id="KW-0735">Signal-anchor</keyword>
<evidence type="ECO:0000259" key="10">
    <source>
        <dbReference type="Pfam" id="PF14416"/>
    </source>
</evidence>
<dbReference type="PANTHER" id="PTHR32285">
    <property type="entry name" value="PROTEIN TRICHOME BIREFRINGENCE-LIKE 9-RELATED"/>
    <property type="match status" value="1"/>
</dbReference>
<accession>A0A5P1EI85</accession>
<dbReference type="Proteomes" id="UP000243459">
    <property type="component" value="Chromosome 7"/>
</dbReference>
<dbReference type="AlphaFoldDB" id="A0A5P1EI85"/>
<dbReference type="InterPro" id="IPR029962">
    <property type="entry name" value="TBL"/>
</dbReference>
<reference evidence="12" key="1">
    <citation type="journal article" date="2017" name="Nat. Commun.">
        <title>The asparagus genome sheds light on the origin and evolution of a young Y chromosome.</title>
        <authorList>
            <person name="Harkess A."/>
            <person name="Zhou J."/>
            <person name="Xu C."/>
            <person name="Bowers J.E."/>
            <person name="Van der Hulst R."/>
            <person name="Ayyampalayam S."/>
            <person name="Mercati F."/>
            <person name="Riccardi P."/>
            <person name="McKain M.R."/>
            <person name="Kakrana A."/>
            <person name="Tang H."/>
            <person name="Ray J."/>
            <person name="Groenendijk J."/>
            <person name="Arikit S."/>
            <person name="Mathioni S.M."/>
            <person name="Nakano M."/>
            <person name="Shan H."/>
            <person name="Telgmann-Rauber A."/>
            <person name="Kanno A."/>
            <person name="Yue Z."/>
            <person name="Chen H."/>
            <person name="Li W."/>
            <person name="Chen Y."/>
            <person name="Xu X."/>
            <person name="Zhang Y."/>
            <person name="Luo S."/>
            <person name="Chen H."/>
            <person name="Gao J."/>
            <person name="Mao Z."/>
            <person name="Pires J.C."/>
            <person name="Luo M."/>
            <person name="Kudrna D."/>
            <person name="Wing R.A."/>
            <person name="Meyers B.C."/>
            <person name="Yi K."/>
            <person name="Kong H."/>
            <person name="Lavrijsen P."/>
            <person name="Sunseri F."/>
            <person name="Falavigna A."/>
            <person name="Ye Y."/>
            <person name="Leebens-Mack J.H."/>
            <person name="Chen G."/>
        </authorList>
    </citation>
    <scope>NUCLEOTIDE SEQUENCE [LARGE SCALE GENOMIC DNA]</scope>
    <source>
        <strain evidence="12">cv. DH0086</strain>
    </source>
</reference>
<dbReference type="InterPro" id="IPR026057">
    <property type="entry name" value="TBL_C"/>
</dbReference>
<evidence type="ECO:0000256" key="4">
    <source>
        <dbReference type="ARBA" id="ARBA00022968"/>
    </source>
</evidence>
<dbReference type="Pfam" id="PF14416">
    <property type="entry name" value="PMR5N"/>
    <property type="match status" value="1"/>
</dbReference>
<feature type="domain" description="Trichome birefringence-like N-terminal" evidence="10">
    <location>
        <begin position="26"/>
        <end position="78"/>
    </location>
</feature>
<evidence type="ECO:0000256" key="8">
    <source>
        <dbReference type="SAM" id="SignalP"/>
    </source>
</evidence>
<evidence type="ECO:0000256" key="7">
    <source>
        <dbReference type="ARBA" id="ARBA00023136"/>
    </source>
</evidence>
<feature type="signal peptide" evidence="8">
    <location>
        <begin position="1"/>
        <end position="19"/>
    </location>
</feature>
<keyword evidence="3" id="KW-0812">Transmembrane</keyword>
<evidence type="ECO:0000313" key="11">
    <source>
        <dbReference type="EMBL" id="ONK65612.1"/>
    </source>
</evidence>
<dbReference type="OrthoDB" id="630188at2759"/>
<keyword evidence="7" id="KW-0472">Membrane</keyword>
<dbReference type="Pfam" id="PF13839">
    <property type="entry name" value="PC-Esterase"/>
    <property type="match status" value="1"/>
</dbReference>
<dbReference type="EMBL" id="CM007387">
    <property type="protein sequence ID" value="ONK65612.1"/>
    <property type="molecule type" value="Genomic_DNA"/>
</dbReference>
<name>A0A5P1EI85_ASPOF</name>
<protein>
    <submittedName>
        <fullName evidence="11">Uncharacterized protein</fullName>
    </submittedName>
</protein>
<evidence type="ECO:0000256" key="2">
    <source>
        <dbReference type="ARBA" id="ARBA00007727"/>
    </source>
</evidence>
<keyword evidence="8" id="KW-0732">Signal</keyword>
<proteinExistence type="inferred from homology"/>
<evidence type="ECO:0000256" key="5">
    <source>
        <dbReference type="ARBA" id="ARBA00022989"/>
    </source>
</evidence>
<dbReference type="PANTHER" id="PTHR32285:SF324">
    <property type="entry name" value="PROTEIN TRICHOME BIREFRINGENCE-LIKE 25"/>
    <property type="match status" value="1"/>
</dbReference>
<organism evidence="11 12">
    <name type="scientific">Asparagus officinalis</name>
    <name type="common">Garden asparagus</name>
    <dbReference type="NCBI Taxonomy" id="4686"/>
    <lineage>
        <taxon>Eukaryota</taxon>
        <taxon>Viridiplantae</taxon>
        <taxon>Streptophyta</taxon>
        <taxon>Embryophyta</taxon>
        <taxon>Tracheophyta</taxon>
        <taxon>Spermatophyta</taxon>
        <taxon>Magnoliopsida</taxon>
        <taxon>Liliopsida</taxon>
        <taxon>Asparagales</taxon>
        <taxon>Asparagaceae</taxon>
        <taxon>Asparagoideae</taxon>
        <taxon>Asparagus</taxon>
    </lineage>
</organism>
<dbReference type="OMA" id="HPNPFAG"/>
<dbReference type="InterPro" id="IPR025846">
    <property type="entry name" value="TBL_N"/>
</dbReference>
<dbReference type="Gramene" id="ONK65612">
    <property type="protein sequence ID" value="ONK65612"/>
    <property type="gene ID" value="A4U43_C07F38870"/>
</dbReference>
<comment type="subcellular location">
    <subcellularLocation>
        <location evidence="1">Golgi apparatus membrane</location>
        <topology evidence="1">Single-pass type II membrane protein</topology>
    </subcellularLocation>
</comment>